<protein>
    <submittedName>
        <fullName evidence="1">Uncharacterized protein</fullName>
    </submittedName>
</protein>
<accession>A0A0C3D8A5</accession>
<gene>
    <name evidence="1" type="ORF">SCLCIDRAFT_1223616</name>
</gene>
<dbReference type="AlphaFoldDB" id="A0A0C3D8A5"/>
<name>A0A0C3D8A5_9AGAM</name>
<sequence length="84" mass="9359">MPRPSLLTHVEQAHTNPAGRFTSHCRAQFSHYLWCSTQISETKADGEETVSQSRVITPLLLPVARYTEQTSRVGTGWTCVGQTL</sequence>
<dbReference type="EMBL" id="KN822206">
    <property type="protein sequence ID" value="KIM52599.1"/>
    <property type="molecule type" value="Genomic_DNA"/>
</dbReference>
<proteinExistence type="predicted"/>
<reference evidence="2" key="2">
    <citation type="submission" date="2015-01" db="EMBL/GenBank/DDBJ databases">
        <title>Evolutionary Origins and Diversification of the Mycorrhizal Mutualists.</title>
        <authorList>
            <consortium name="DOE Joint Genome Institute"/>
            <consortium name="Mycorrhizal Genomics Consortium"/>
            <person name="Kohler A."/>
            <person name="Kuo A."/>
            <person name="Nagy L.G."/>
            <person name="Floudas D."/>
            <person name="Copeland A."/>
            <person name="Barry K.W."/>
            <person name="Cichocki N."/>
            <person name="Veneault-Fourrey C."/>
            <person name="LaButti K."/>
            <person name="Lindquist E.A."/>
            <person name="Lipzen A."/>
            <person name="Lundell T."/>
            <person name="Morin E."/>
            <person name="Murat C."/>
            <person name="Riley R."/>
            <person name="Ohm R."/>
            <person name="Sun H."/>
            <person name="Tunlid A."/>
            <person name="Henrissat B."/>
            <person name="Grigoriev I.V."/>
            <person name="Hibbett D.S."/>
            <person name="Martin F."/>
        </authorList>
    </citation>
    <scope>NUCLEOTIDE SEQUENCE [LARGE SCALE GENOMIC DNA]</scope>
    <source>
        <strain evidence="2">Foug A</strain>
    </source>
</reference>
<dbReference type="InParanoid" id="A0A0C3D8A5"/>
<dbReference type="Proteomes" id="UP000053989">
    <property type="component" value="Unassembled WGS sequence"/>
</dbReference>
<evidence type="ECO:0000313" key="1">
    <source>
        <dbReference type="EMBL" id="KIM52599.1"/>
    </source>
</evidence>
<evidence type="ECO:0000313" key="2">
    <source>
        <dbReference type="Proteomes" id="UP000053989"/>
    </source>
</evidence>
<keyword evidence="2" id="KW-1185">Reference proteome</keyword>
<reference evidence="1 2" key="1">
    <citation type="submission" date="2014-04" db="EMBL/GenBank/DDBJ databases">
        <authorList>
            <consortium name="DOE Joint Genome Institute"/>
            <person name="Kuo A."/>
            <person name="Kohler A."/>
            <person name="Nagy L.G."/>
            <person name="Floudas D."/>
            <person name="Copeland A."/>
            <person name="Barry K.W."/>
            <person name="Cichocki N."/>
            <person name="Veneault-Fourrey C."/>
            <person name="LaButti K."/>
            <person name="Lindquist E.A."/>
            <person name="Lipzen A."/>
            <person name="Lundell T."/>
            <person name="Morin E."/>
            <person name="Murat C."/>
            <person name="Sun H."/>
            <person name="Tunlid A."/>
            <person name="Henrissat B."/>
            <person name="Grigoriev I.V."/>
            <person name="Hibbett D.S."/>
            <person name="Martin F."/>
            <person name="Nordberg H.P."/>
            <person name="Cantor M.N."/>
            <person name="Hua S.X."/>
        </authorList>
    </citation>
    <scope>NUCLEOTIDE SEQUENCE [LARGE SCALE GENOMIC DNA]</scope>
    <source>
        <strain evidence="1 2">Foug A</strain>
    </source>
</reference>
<dbReference type="HOGENOM" id="CLU_2528783_0_0_1"/>
<organism evidence="1 2">
    <name type="scientific">Scleroderma citrinum Foug A</name>
    <dbReference type="NCBI Taxonomy" id="1036808"/>
    <lineage>
        <taxon>Eukaryota</taxon>
        <taxon>Fungi</taxon>
        <taxon>Dikarya</taxon>
        <taxon>Basidiomycota</taxon>
        <taxon>Agaricomycotina</taxon>
        <taxon>Agaricomycetes</taxon>
        <taxon>Agaricomycetidae</taxon>
        <taxon>Boletales</taxon>
        <taxon>Sclerodermatineae</taxon>
        <taxon>Sclerodermataceae</taxon>
        <taxon>Scleroderma</taxon>
    </lineage>
</organism>